<reference evidence="3" key="1">
    <citation type="submission" date="2025-08" db="UniProtKB">
        <authorList>
            <consortium name="RefSeq"/>
        </authorList>
    </citation>
    <scope>IDENTIFICATION</scope>
</reference>
<evidence type="ECO:0000313" key="2">
    <source>
        <dbReference type="Proteomes" id="UP001652625"/>
    </source>
</evidence>
<protein>
    <submittedName>
        <fullName evidence="3">Uncharacterized protein LOC136085706</fullName>
    </submittedName>
</protein>
<dbReference type="RefSeq" id="XP_065663093.1">
    <property type="nucleotide sequence ID" value="XM_065807021.1"/>
</dbReference>
<keyword evidence="1" id="KW-0732">Signal</keyword>
<dbReference type="GeneID" id="136085706"/>
<sequence>MRSISIFLLVILASLVIVCQTKKALEKKKVINRSILGGIKSLFESKFSDKCKAVLKKKETPDKKVSPIKSFGYPNFNIGTKSMELEPRAPLSVLNKIKIPIKIGVYDYFIAGDANELQAFFECFGDYEVIGSELNDNGKWVENSGTIKIQLSNLRSGPKVTESMVDMVFAMGLDKIKDYLDPKAIIGLKWFGSPKDLGDLNDLDKLKQAWNLAKKYIPLPENAVNKIAEISAKKIPLQDKIKEFTLLIKKEKEAISAFKTQWRGNKNVSKKLKVLVSLTMYSKPENSVRATYDTGKSKVTLKEIGSAVNTFMTKMATVLE</sequence>
<keyword evidence="2" id="KW-1185">Reference proteome</keyword>
<accession>A0ABM4CMQ7</accession>
<name>A0ABM4CMQ7_HYDVU</name>
<organism evidence="2 3">
    <name type="scientific">Hydra vulgaris</name>
    <name type="common">Hydra</name>
    <name type="synonym">Hydra attenuata</name>
    <dbReference type="NCBI Taxonomy" id="6087"/>
    <lineage>
        <taxon>Eukaryota</taxon>
        <taxon>Metazoa</taxon>
        <taxon>Cnidaria</taxon>
        <taxon>Hydrozoa</taxon>
        <taxon>Hydroidolina</taxon>
        <taxon>Anthoathecata</taxon>
        <taxon>Aplanulata</taxon>
        <taxon>Hydridae</taxon>
        <taxon>Hydra</taxon>
    </lineage>
</organism>
<dbReference type="Proteomes" id="UP001652625">
    <property type="component" value="Chromosome 10"/>
</dbReference>
<evidence type="ECO:0000256" key="1">
    <source>
        <dbReference type="SAM" id="SignalP"/>
    </source>
</evidence>
<feature type="signal peptide" evidence="1">
    <location>
        <begin position="1"/>
        <end position="21"/>
    </location>
</feature>
<proteinExistence type="predicted"/>
<feature type="chain" id="PRO_5047512645" evidence="1">
    <location>
        <begin position="22"/>
        <end position="320"/>
    </location>
</feature>
<evidence type="ECO:0000313" key="3">
    <source>
        <dbReference type="RefSeq" id="XP_065663093.1"/>
    </source>
</evidence>
<gene>
    <name evidence="3" type="primary">LOC136085706</name>
</gene>